<dbReference type="EMBL" id="CP076023">
    <property type="protein sequence ID" value="QWC15740.1"/>
    <property type="molecule type" value="Genomic_DNA"/>
</dbReference>
<evidence type="ECO:0000313" key="2">
    <source>
        <dbReference type="EMBL" id="QWC15740.1"/>
    </source>
</evidence>
<dbReference type="RefSeq" id="WP_208196299.1">
    <property type="nucleotide sequence ID" value="NZ_CP076023.1"/>
</dbReference>
<feature type="transmembrane region" description="Helical" evidence="1">
    <location>
        <begin position="12"/>
        <end position="36"/>
    </location>
</feature>
<evidence type="ECO:0000313" key="3">
    <source>
        <dbReference type="Proteomes" id="UP000679335"/>
    </source>
</evidence>
<dbReference type="PROSITE" id="PS51257">
    <property type="entry name" value="PROKAR_LIPOPROTEIN"/>
    <property type="match status" value="1"/>
</dbReference>
<reference evidence="2 3" key="1">
    <citation type="submission" date="2021-05" db="EMBL/GenBank/DDBJ databases">
        <title>Novel species in genus Cellulomonas.</title>
        <authorList>
            <person name="Zhang G."/>
        </authorList>
    </citation>
    <scope>NUCLEOTIDE SEQUENCE [LARGE SCALE GENOMIC DNA]</scope>
    <source>
        <strain evidence="3">zg-ZUI157</strain>
    </source>
</reference>
<keyword evidence="1" id="KW-0812">Transmembrane</keyword>
<organism evidence="2 3">
    <name type="scientific">Cellulomonas dongxiuzhuiae</name>
    <dbReference type="NCBI Taxonomy" id="2819979"/>
    <lineage>
        <taxon>Bacteria</taxon>
        <taxon>Bacillati</taxon>
        <taxon>Actinomycetota</taxon>
        <taxon>Actinomycetes</taxon>
        <taxon>Micrococcales</taxon>
        <taxon>Cellulomonadaceae</taxon>
        <taxon>Cellulomonas</taxon>
    </lineage>
</organism>
<evidence type="ECO:0000256" key="1">
    <source>
        <dbReference type="SAM" id="Phobius"/>
    </source>
</evidence>
<name>A0ABX8GIL5_9CELL</name>
<protein>
    <submittedName>
        <fullName evidence="2">Uncharacterized protein</fullName>
    </submittedName>
</protein>
<proteinExistence type="predicted"/>
<accession>A0ABX8GIL5</accession>
<keyword evidence="3" id="KW-1185">Reference proteome</keyword>
<sequence length="69" mass="7548">MRWWEPGRGLRAVRWTSLLLVVVCGLIGLGCVVVALRGRPSALVPGAVVAALALRELRRLRRARPRPGP</sequence>
<keyword evidence="1" id="KW-1133">Transmembrane helix</keyword>
<keyword evidence="1" id="KW-0472">Membrane</keyword>
<gene>
    <name evidence="2" type="ORF">KKR89_15905</name>
</gene>
<dbReference type="Proteomes" id="UP000679335">
    <property type="component" value="Chromosome"/>
</dbReference>